<keyword evidence="4" id="KW-0597">Phosphoprotein</keyword>
<dbReference type="EMBL" id="JARGDH010000006">
    <property type="protein sequence ID" value="KAL0265605.1"/>
    <property type="molecule type" value="Genomic_DNA"/>
</dbReference>
<dbReference type="PANTHER" id="PTHR11081:SF8">
    <property type="entry name" value="EXONUCLEASE 1"/>
    <property type="match status" value="1"/>
</dbReference>
<evidence type="ECO:0000256" key="10">
    <source>
        <dbReference type="ARBA" id="ARBA00022801"/>
    </source>
</evidence>
<keyword evidence="13" id="KW-0391">Immunity</keyword>
<comment type="function">
    <text evidence="20">5'-&gt;3' double-stranded DNA exonuclease which may also possess a cryptic 3'-&gt;5' double-stranded DNA exonuclease activity. Functions in DNA mismatch repair (MMR) to excise mismatch-containing DNA tracts directed by strand breaks located either 5' or 3' to the mismatch. Also exhibits endonuclease activity against 5'-overhanging flap structures similar to those generated by displacement synthesis when DNA polymerase encounters the 5'-end of a downstream Okazaki fragment. Required for somatic hypermutation (SHM) and class switch recombination (CSR) of immunoglobulin genes. Essential for male and female meiosis.</text>
</comment>
<dbReference type="SUPFAM" id="SSF47807">
    <property type="entry name" value="5' to 3' exonuclease, C-terminal subdomain"/>
    <property type="match status" value="1"/>
</dbReference>
<evidence type="ECO:0000256" key="5">
    <source>
        <dbReference type="ARBA" id="ARBA00022722"/>
    </source>
</evidence>
<keyword evidence="7" id="KW-0255">Endonuclease</keyword>
<organism evidence="25">
    <name type="scientific">Menopon gallinae</name>
    <name type="common">poultry shaft louse</name>
    <dbReference type="NCBI Taxonomy" id="328185"/>
    <lineage>
        <taxon>Eukaryota</taxon>
        <taxon>Metazoa</taxon>
        <taxon>Ecdysozoa</taxon>
        <taxon>Arthropoda</taxon>
        <taxon>Hexapoda</taxon>
        <taxon>Insecta</taxon>
        <taxon>Pterygota</taxon>
        <taxon>Neoptera</taxon>
        <taxon>Paraneoptera</taxon>
        <taxon>Psocodea</taxon>
        <taxon>Troctomorpha</taxon>
        <taxon>Phthiraptera</taxon>
        <taxon>Amblycera</taxon>
        <taxon>Menoponidae</taxon>
        <taxon>Menopon</taxon>
    </lineage>
</organism>
<dbReference type="InterPro" id="IPR036279">
    <property type="entry name" value="5-3_exonuclease_C_sf"/>
</dbReference>
<comment type="subcellular location">
    <subcellularLocation>
        <location evidence="1 22">Nucleus</location>
    </subcellularLocation>
</comment>
<evidence type="ECO:0000256" key="6">
    <source>
        <dbReference type="ARBA" id="ARBA00022723"/>
    </source>
</evidence>
<dbReference type="FunFam" id="3.40.50.1010:FF:000111">
    <property type="entry name" value="Exonuclease 1"/>
    <property type="match status" value="1"/>
</dbReference>
<evidence type="ECO:0000256" key="11">
    <source>
        <dbReference type="ARBA" id="ARBA00022839"/>
    </source>
</evidence>
<dbReference type="SUPFAM" id="SSF88723">
    <property type="entry name" value="PIN domain-like"/>
    <property type="match status" value="1"/>
</dbReference>
<keyword evidence="16 22" id="KW-0238">DNA-binding</keyword>
<dbReference type="GO" id="GO:0006281">
    <property type="term" value="P:DNA repair"/>
    <property type="evidence" value="ECO:0007669"/>
    <property type="project" value="UniProtKB-UniRule"/>
</dbReference>
<keyword evidence="11 22" id="KW-0269">Exonuclease</keyword>
<comment type="subunit">
    <text evidence="21">Interacts with the MLH1-PMS2 heterodimer via MLH1. Interacts with MSH3. Interacts with the MSH2-MSH6 heterodimer via MSH2, and this interaction may increase the processivity of the 5'-&gt;3' exonuclease activity. Interacts with PCNA, and this interaction may both stimulate the cryptic 3'-&gt;5' exonuclease activity and suppress the 5'-&gt;3' exonuclease activity. Interacts with WRN, and this interaction stimulates both the 5'-&gt;3' exonuclease activity and cleavage of 5'-overhanging flap structures. Interacts with RECQL/RECQ1, and this interaction stimulates cleavage of 5'-overhanging flap structures. Interacts with DNA helicase ZGRF1; the interaction is increased following DNA damage induction.</text>
</comment>
<evidence type="ECO:0000256" key="9">
    <source>
        <dbReference type="ARBA" id="ARBA00022769"/>
    </source>
</evidence>
<dbReference type="GO" id="GO:0051321">
    <property type="term" value="P:meiotic cell cycle"/>
    <property type="evidence" value="ECO:0007669"/>
    <property type="project" value="UniProtKB-KW"/>
</dbReference>
<dbReference type="GO" id="GO:0035312">
    <property type="term" value="F:5'-3' DNA exonuclease activity"/>
    <property type="evidence" value="ECO:0007669"/>
    <property type="project" value="UniProtKB-UniRule"/>
</dbReference>
<evidence type="ECO:0000256" key="22">
    <source>
        <dbReference type="RuleBase" id="RU910737"/>
    </source>
</evidence>
<evidence type="ECO:0000256" key="4">
    <source>
        <dbReference type="ARBA" id="ARBA00022553"/>
    </source>
</evidence>
<reference evidence="25" key="1">
    <citation type="journal article" date="2024" name="Gigascience">
        <title>Chromosome-level genome of the poultry shaft louse Menopon gallinae provides insight into the host-switching and adaptive evolution of parasitic lice.</title>
        <authorList>
            <person name="Xu Y."/>
            <person name="Ma L."/>
            <person name="Liu S."/>
            <person name="Liang Y."/>
            <person name="Liu Q."/>
            <person name="He Z."/>
            <person name="Tian L."/>
            <person name="Duan Y."/>
            <person name="Cai W."/>
            <person name="Li H."/>
            <person name="Song F."/>
        </authorList>
    </citation>
    <scope>NUCLEOTIDE SEQUENCE</scope>
    <source>
        <strain evidence="25">Cailab_2023a</strain>
    </source>
</reference>
<sequence length="411" mass="46574">MGIPGLLPIIKPILVKRHISSYAGKKIGIDGHAWLYQIVPSIAQELFFGLPTTRHVHILTRKIRSLKSNGIDDIVFVFDGESLKSKTKTLLERSRKKEAARNETMRLLRANNVTKAREMMQRCVQITSEVMMGVIELLKKEGIEFVISPYESDAQLTYLQRIGHIDYILTEDSDLILYGSTNILYKYDLSHVHEYQRERLAGAWNSFFAENIVDICILSGCDYLDGLDGVGIKTACKLLEKHSSVEKVVEAWRARAGVPENFLEEFERAKMTFKHQVVFDPINKKRVFLSDIPDKGTRPDFLGSFIEDEERFSRGHHLLRKDTMDFFVAETKRTKKATEHPAETKRSANARTARIEGDIVLTALAERPGQRLANGQHIAKLQSGRASQNQSIVSSCSDRDNCYSSSSSVKL</sequence>
<evidence type="ECO:0000259" key="24">
    <source>
        <dbReference type="SMART" id="SM00485"/>
    </source>
</evidence>
<comment type="similarity">
    <text evidence="2 22">Belongs to the XPG/RAD2 endonuclease family. EXO1 subfamily.</text>
</comment>
<evidence type="ECO:0000256" key="16">
    <source>
        <dbReference type="ARBA" id="ARBA00023125"/>
    </source>
</evidence>
<dbReference type="PRINTS" id="PR00853">
    <property type="entry name" value="XPGRADSUPER"/>
</dbReference>
<name>A0AAW2H7A9_9NEOP</name>
<comment type="caution">
    <text evidence="25">The sequence shown here is derived from an EMBL/GenBank/DDBJ whole genome shotgun (WGS) entry which is preliminary data.</text>
</comment>
<keyword evidence="8 22" id="KW-0227">DNA damage</keyword>
<evidence type="ECO:0000256" key="13">
    <source>
        <dbReference type="ARBA" id="ARBA00022859"/>
    </source>
</evidence>
<dbReference type="AlphaFoldDB" id="A0AAW2H7A9"/>
<evidence type="ECO:0000256" key="15">
    <source>
        <dbReference type="ARBA" id="ARBA00022990"/>
    </source>
</evidence>
<dbReference type="InterPro" id="IPR006084">
    <property type="entry name" value="XPG/Rad2"/>
</dbReference>
<keyword evidence="9 22" id="KW-0228">DNA excision</keyword>
<evidence type="ECO:0000256" key="8">
    <source>
        <dbReference type="ARBA" id="ARBA00022763"/>
    </source>
</evidence>
<dbReference type="GO" id="GO:0046872">
    <property type="term" value="F:metal ion binding"/>
    <property type="evidence" value="ECO:0007669"/>
    <property type="project" value="UniProtKB-UniRule"/>
</dbReference>
<protein>
    <recommendedName>
        <fullName evidence="3 22">Exonuclease 1</fullName>
        <ecNumber evidence="22">3.1.-.-</ecNumber>
    </recommendedName>
</protein>
<dbReference type="SMART" id="SM00279">
    <property type="entry name" value="HhH2"/>
    <property type="match status" value="1"/>
</dbReference>
<evidence type="ECO:0000256" key="21">
    <source>
        <dbReference type="ARBA" id="ARBA00064664"/>
    </source>
</evidence>
<dbReference type="CDD" id="cd09857">
    <property type="entry name" value="PIN_EXO1"/>
    <property type="match status" value="1"/>
</dbReference>
<evidence type="ECO:0000256" key="18">
    <source>
        <dbReference type="ARBA" id="ARBA00023242"/>
    </source>
</evidence>
<proteinExistence type="inferred from homology"/>
<evidence type="ECO:0000256" key="14">
    <source>
        <dbReference type="ARBA" id="ARBA00022881"/>
    </source>
</evidence>
<evidence type="ECO:0000256" key="12">
    <source>
        <dbReference type="ARBA" id="ARBA00022842"/>
    </source>
</evidence>
<dbReference type="Gene3D" id="1.10.150.20">
    <property type="entry name" value="5' to 3' exonuclease, C-terminal subdomain"/>
    <property type="match status" value="1"/>
</dbReference>
<dbReference type="GO" id="GO:0002376">
    <property type="term" value="P:immune system process"/>
    <property type="evidence" value="ECO:0007669"/>
    <property type="project" value="UniProtKB-KW"/>
</dbReference>
<keyword evidence="14 22" id="KW-0267">Excision nuclease</keyword>
<dbReference type="CDD" id="cd09901">
    <property type="entry name" value="H3TH_FEN1-like"/>
    <property type="match status" value="1"/>
</dbReference>
<keyword evidence="15" id="KW-0007">Acetylation</keyword>
<dbReference type="InterPro" id="IPR006085">
    <property type="entry name" value="XPG_DNA_repair_N"/>
</dbReference>
<gene>
    <name evidence="25" type="ORF">PYX00_011318</name>
</gene>
<keyword evidence="5 22" id="KW-0540">Nuclease</keyword>
<evidence type="ECO:0000256" key="19">
    <source>
        <dbReference type="ARBA" id="ARBA00023254"/>
    </source>
</evidence>
<keyword evidence="10 22" id="KW-0378">Hydrolase</keyword>
<comment type="cofactor">
    <cofactor evidence="22">
        <name>Mg(2+)</name>
        <dbReference type="ChEBI" id="CHEBI:18420"/>
    </cofactor>
    <text evidence="22">Binds 2 magnesium ions per subunit. They probably participate in the reaction catalyzed by the enzyme. May bind an additional third magnesium ion after substrate binding.</text>
</comment>
<dbReference type="GO" id="GO:0003677">
    <property type="term" value="F:DNA binding"/>
    <property type="evidence" value="ECO:0007669"/>
    <property type="project" value="UniProtKB-UniRule"/>
</dbReference>
<dbReference type="Gene3D" id="3.40.50.1010">
    <property type="entry name" value="5'-nuclease"/>
    <property type="match status" value="1"/>
</dbReference>
<dbReference type="SMART" id="SM00485">
    <property type="entry name" value="XPGN"/>
    <property type="match status" value="1"/>
</dbReference>
<dbReference type="EC" id="3.1.-.-" evidence="22"/>
<keyword evidence="12 22" id="KW-0460">Magnesium</keyword>
<evidence type="ECO:0000256" key="17">
    <source>
        <dbReference type="ARBA" id="ARBA00023204"/>
    </source>
</evidence>
<keyword evidence="19" id="KW-0469">Meiosis</keyword>
<evidence type="ECO:0000256" key="2">
    <source>
        <dbReference type="ARBA" id="ARBA00010563"/>
    </source>
</evidence>
<dbReference type="InterPro" id="IPR008918">
    <property type="entry name" value="HhH2"/>
</dbReference>
<keyword evidence="17 22" id="KW-0234">DNA repair</keyword>
<keyword evidence="18 22" id="KW-0539">Nucleus</keyword>
<dbReference type="InterPro" id="IPR006086">
    <property type="entry name" value="XPG-I_dom"/>
</dbReference>
<evidence type="ECO:0000256" key="3">
    <source>
        <dbReference type="ARBA" id="ARBA00020324"/>
    </source>
</evidence>
<dbReference type="PANTHER" id="PTHR11081">
    <property type="entry name" value="FLAP ENDONUCLEASE FAMILY MEMBER"/>
    <property type="match status" value="1"/>
</dbReference>
<evidence type="ECO:0000256" key="7">
    <source>
        <dbReference type="ARBA" id="ARBA00022759"/>
    </source>
</evidence>
<evidence type="ECO:0000313" key="25">
    <source>
        <dbReference type="EMBL" id="KAL0265605.1"/>
    </source>
</evidence>
<dbReference type="GO" id="GO:0005634">
    <property type="term" value="C:nucleus"/>
    <property type="evidence" value="ECO:0007669"/>
    <property type="project" value="UniProtKB-SubCell"/>
</dbReference>
<evidence type="ECO:0000256" key="20">
    <source>
        <dbReference type="ARBA" id="ARBA00057694"/>
    </source>
</evidence>
<dbReference type="SMART" id="SM00484">
    <property type="entry name" value="XPGI"/>
    <property type="match status" value="1"/>
</dbReference>
<feature type="domain" description="XPG-I" evidence="23">
    <location>
        <begin position="139"/>
        <end position="206"/>
    </location>
</feature>
<dbReference type="InterPro" id="IPR029060">
    <property type="entry name" value="PIN-like_dom_sf"/>
</dbReference>
<dbReference type="FunFam" id="1.10.150.20:FF:000011">
    <property type="entry name" value="exonuclease 1"/>
    <property type="match status" value="1"/>
</dbReference>
<evidence type="ECO:0000259" key="23">
    <source>
        <dbReference type="SMART" id="SM00484"/>
    </source>
</evidence>
<evidence type="ECO:0000256" key="1">
    <source>
        <dbReference type="ARBA" id="ARBA00004123"/>
    </source>
</evidence>
<dbReference type="InterPro" id="IPR044752">
    <property type="entry name" value="PIN-like_EXO1"/>
</dbReference>
<dbReference type="Pfam" id="PF00867">
    <property type="entry name" value="XPG_I"/>
    <property type="match status" value="1"/>
</dbReference>
<keyword evidence="6 22" id="KW-0479">Metal-binding</keyword>
<dbReference type="GO" id="GO:0017108">
    <property type="term" value="F:5'-flap endonuclease activity"/>
    <property type="evidence" value="ECO:0007669"/>
    <property type="project" value="TreeGrafter"/>
</dbReference>
<feature type="domain" description="XPG N-terminal" evidence="24">
    <location>
        <begin position="1"/>
        <end position="100"/>
    </location>
</feature>
<dbReference type="Pfam" id="PF00752">
    <property type="entry name" value="XPG_N"/>
    <property type="match status" value="1"/>
</dbReference>
<accession>A0AAW2H7A9</accession>